<organism evidence="1 2">
    <name type="scientific">Hermanssonia centrifuga</name>
    <dbReference type="NCBI Taxonomy" id="98765"/>
    <lineage>
        <taxon>Eukaryota</taxon>
        <taxon>Fungi</taxon>
        <taxon>Dikarya</taxon>
        <taxon>Basidiomycota</taxon>
        <taxon>Agaricomycotina</taxon>
        <taxon>Agaricomycetes</taxon>
        <taxon>Polyporales</taxon>
        <taxon>Meruliaceae</taxon>
        <taxon>Hermanssonia</taxon>
    </lineage>
</organism>
<dbReference type="OrthoDB" id="10261040at2759"/>
<reference evidence="1 2" key="1">
    <citation type="submission" date="2018-02" db="EMBL/GenBank/DDBJ databases">
        <title>Genome sequence of the basidiomycete white-rot fungus Phlebia centrifuga.</title>
        <authorList>
            <person name="Granchi Z."/>
            <person name="Peng M."/>
            <person name="de Vries R.P."/>
            <person name="Hilden K."/>
            <person name="Makela M.R."/>
            <person name="Grigoriev I."/>
            <person name="Riley R."/>
        </authorList>
    </citation>
    <scope>NUCLEOTIDE SEQUENCE [LARGE SCALE GENOMIC DNA]</scope>
    <source>
        <strain evidence="1 2">FBCC195</strain>
    </source>
</reference>
<keyword evidence="2" id="KW-1185">Reference proteome</keyword>
<comment type="caution">
    <text evidence="1">The sequence shown here is derived from an EMBL/GenBank/DDBJ whole genome shotgun (WGS) entry which is preliminary data.</text>
</comment>
<name>A0A2R6RLP0_9APHY</name>
<accession>A0A2R6RLP0</accession>
<gene>
    <name evidence="1" type="ORF">PHLCEN_2v2519</name>
</gene>
<sequence length="204" mass="21577">MSDDLKLSHKIIELSGIPSTSISSIYATRSALYQGIKTSHTTIPPDLIVLPPSLPPPPTDAADFLTELTACANAAATSAACGSILAGHNSETDEFGDIAFWLGPGSYEQGNELAVLRALDLPVGSHPEIEPVELSPSTRLPTSAGLTMTTTATERLVGLLTRLSNPHGFRTKLTRPEGDLIVYILAGQRDAGWMGLLGLGMWLD</sequence>
<proteinExistence type="predicted"/>
<protein>
    <submittedName>
        <fullName evidence="1">Uncharacterized protein</fullName>
    </submittedName>
</protein>
<evidence type="ECO:0000313" key="1">
    <source>
        <dbReference type="EMBL" id="PSS30950.1"/>
    </source>
</evidence>
<dbReference type="EMBL" id="MLYV02000231">
    <property type="protein sequence ID" value="PSS30950.1"/>
    <property type="molecule type" value="Genomic_DNA"/>
</dbReference>
<dbReference type="AlphaFoldDB" id="A0A2R6RLP0"/>
<evidence type="ECO:0000313" key="2">
    <source>
        <dbReference type="Proteomes" id="UP000186601"/>
    </source>
</evidence>
<dbReference type="Proteomes" id="UP000186601">
    <property type="component" value="Unassembled WGS sequence"/>
</dbReference>